<feature type="compositionally biased region" description="Low complexity" evidence="3">
    <location>
        <begin position="558"/>
        <end position="572"/>
    </location>
</feature>
<feature type="compositionally biased region" description="Basic and acidic residues" evidence="3">
    <location>
        <begin position="86"/>
        <end position="97"/>
    </location>
</feature>
<dbReference type="GO" id="GO:0000981">
    <property type="term" value="F:DNA-binding transcription factor activity, RNA polymerase II-specific"/>
    <property type="evidence" value="ECO:0007669"/>
    <property type="project" value="UniProtKB-ARBA"/>
</dbReference>
<dbReference type="InterPro" id="IPR051642">
    <property type="entry name" value="SWI6-like"/>
</dbReference>
<evidence type="ECO:0000259" key="4">
    <source>
        <dbReference type="PROSITE" id="PS51299"/>
    </source>
</evidence>
<proteinExistence type="predicted"/>
<evidence type="ECO:0000256" key="1">
    <source>
        <dbReference type="ARBA" id="ARBA00022737"/>
    </source>
</evidence>
<keyword evidence="1" id="KW-0677">Repeat</keyword>
<organism evidence="5 6">
    <name type="scientific">Physocladia obscura</name>
    <dbReference type="NCBI Taxonomy" id="109957"/>
    <lineage>
        <taxon>Eukaryota</taxon>
        <taxon>Fungi</taxon>
        <taxon>Fungi incertae sedis</taxon>
        <taxon>Chytridiomycota</taxon>
        <taxon>Chytridiomycota incertae sedis</taxon>
        <taxon>Chytridiomycetes</taxon>
        <taxon>Chytridiales</taxon>
        <taxon>Chytriomycetaceae</taxon>
        <taxon>Physocladia</taxon>
    </lineage>
</organism>
<feature type="compositionally biased region" description="Gly residues" evidence="3">
    <location>
        <begin position="994"/>
        <end position="1006"/>
    </location>
</feature>
<feature type="compositionally biased region" description="Low complexity" evidence="3">
    <location>
        <begin position="99"/>
        <end position="121"/>
    </location>
</feature>
<dbReference type="Pfam" id="PF04383">
    <property type="entry name" value="KilA-N"/>
    <property type="match status" value="1"/>
</dbReference>
<feature type="compositionally biased region" description="Low complexity" evidence="3">
    <location>
        <begin position="757"/>
        <end position="771"/>
    </location>
</feature>
<keyword evidence="6" id="KW-1185">Reference proteome</keyword>
<dbReference type="PANTHER" id="PTHR43828">
    <property type="entry name" value="ASPARAGINASE"/>
    <property type="match status" value="1"/>
</dbReference>
<dbReference type="GO" id="GO:0030907">
    <property type="term" value="C:MBF transcription complex"/>
    <property type="evidence" value="ECO:0007669"/>
    <property type="project" value="TreeGrafter"/>
</dbReference>
<feature type="domain" description="HTH APSES-type" evidence="4">
    <location>
        <begin position="1142"/>
        <end position="1278"/>
    </location>
</feature>
<dbReference type="GO" id="GO:0033309">
    <property type="term" value="C:SBF transcription complex"/>
    <property type="evidence" value="ECO:0007669"/>
    <property type="project" value="TreeGrafter"/>
</dbReference>
<feature type="non-terminal residue" evidence="5">
    <location>
        <position position="1286"/>
    </location>
</feature>
<dbReference type="InterPro" id="IPR018004">
    <property type="entry name" value="KilA/APSES_HTH"/>
</dbReference>
<evidence type="ECO:0000313" key="5">
    <source>
        <dbReference type="EMBL" id="KAJ3115139.1"/>
    </source>
</evidence>
<feature type="region of interest" description="Disordered" evidence="3">
    <location>
        <begin position="951"/>
        <end position="1044"/>
    </location>
</feature>
<dbReference type="Gene3D" id="3.10.260.10">
    <property type="entry name" value="Transcription regulator HTH, APSES-type DNA-binding domain"/>
    <property type="match status" value="2"/>
</dbReference>
<keyword evidence="2" id="KW-0040">ANK repeat</keyword>
<dbReference type="InterPro" id="IPR003163">
    <property type="entry name" value="Tscrpt_reg_HTH_APSES-type"/>
</dbReference>
<dbReference type="GO" id="GO:0003677">
    <property type="term" value="F:DNA binding"/>
    <property type="evidence" value="ECO:0007669"/>
    <property type="project" value="InterPro"/>
</dbReference>
<dbReference type="Proteomes" id="UP001211907">
    <property type="component" value="Unassembled WGS sequence"/>
</dbReference>
<evidence type="ECO:0000313" key="6">
    <source>
        <dbReference type="Proteomes" id="UP001211907"/>
    </source>
</evidence>
<comment type="caution">
    <text evidence="5">The sequence shown here is derived from an EMBL/GenBank/DDBJ whole genome shotgun (WGS) entry which is preliminary data.</text>
</comment>
<dbReference type="PANTHER" id="PTHR43828:SF3">
    <property type="entry name" value="CHROMO DOMAIN-CONTAINING PROTEIN"/>
    <property type="match status" value="1"/>
</dbReference>
<feature type="region of interest" description="Disordered" evidence="3">
    <location>
        <begin position="450"/>
        <end position="488"/>
    </location>
</feature>
<feature type="compositionally biased region" description="Low complexity" evidence="3">
    <location>
        <begin position="454"/>
        <end position="479"/>
    </location>
</feature>
<gene>
    <name evidence="5" type="primary">SWI6_1</name>
    <name evidence="5" type="ORF">HK100_001450</name>
</gene>
<feature type="region of interest" description="Disordered" evidence="3">
    <location>
        <begin position="80"/>
        <end position="143"/>
    </location>
</feature>
<protein>
    <submittedName>
        <fullName evidence="5">Transcriptional regulator swi6</fullName>
    </submittedName>
</protein>
<dbReference type="SUPFAM" id="SSF54616">
    <property type="entry name" value="DNA-binding domain of Mlu1-box binding protein MBP1"/>
    <property type="match status" value="1"/>
</dbReference>
<feature type="compositionally biased region" description="Acidic residues" evidence="3">
    <location>
        <begin position="542"/>
        <end position="557"/>
    </location>
</feature>
<dbReference type="PROSITE" id="PS51299">
    <property type="entry name" value="HTH_APSES"/>
    <property type="match status" value="1"/>
</dbReference>
<evidence type="ECO:0000256" key="3">
    <source>
        <dbReference type="SAM" id="MobiDB-lite"/>
    </source>
</evidence>
<dbReference type="InterPro" id="IPR036887">
    <property type="entry name" value="HTH_APSES_sf"/>
</dbReference>
<feature type="compositionally biased region" description="Basic and acidic residues" evidence="3">
    <location>
        <begin position="1028"/>
        <end position="1044"/>
    </location>
</feature>
<dbReference type="EMBL" id="JADGJH010001312">
    <property type="protein sequence ID" value="KAJ3115139.1"/>
    <property type="molecule type" value="Genomic_DNA"/>
</dbReference>
<dbReference type="SMART" id="SM01252">
    <property type="entry name" value="KilA-N"/>
    <property type="match status" value="1"/>
</dbReference>
<evidence type="ECO:0000256" key="2">
    <source>
        <dbReference type="ARBA" id="ARBA00023043"/>
    </source>
</evidence>
<name>A0AAD5XB18_9FUNG</name>
<feature type="region of interest" description="Disordered" evidence="3">
    <location>
        <begin position="533"/>
        <end position="613"/>
    </location>
</feature>
<reference evidence="5" key="1">
    <citation type="submission" date="2020-05" db="EMBL/GenBank/DDBJ databases">
        <title>Phylogenomic resolution of chytrid fungi.</title>
        <authorList>
            <person name="Stajich J.E."/>
            <person name="Amses K."/>
            <person name="Simmons R."/>
            <person name="Seto K."/>
            <person name="Myers J."/>
            <person name="Bonds A."/>
            <person name="Quandt C.A."/>
            <person name="Barry K."/>
            <person name="Liu P."/>
            <person name="Grigoriev I."/>
            <person name="Longcore J.E."/>
            <person name="James T.Y."/>
        </authorList>
    </citation>
    <scope>NUCLEOTIDE SEQUENCE</scope>
    <source>
        <strain evidence="5">JEL0513</strain>
    </source>
</reference>
<feature type="region of interest" description="Disordered" evidence="3">
    <location>
        <begin position="743"/>
        <end position="801"/>
    </location>
</feature>
<sequence>MQNGLDLLSSVAQTQQFQQPDIEIEAKVFEHQKTPVLPQQTAQARSLYEISSANATVDISDISDKSNGKICLEVEAKNVGENPPFESRDLALKKTSDRNLTPTKNPTNSNTTIKLGNNINENKNKNKHTSLVEPESPEPHTPTPPPFFCWANSSESPIMPVQPSIADNCGANSSQPHFATFGRNYACNNNNNASQNYAIQQLLNSDGTGAFTSSFDQQKLQLLPRPLPLSHLQSHHQTQHQHQLLMQLQAQLNNDQLKHPHRNNNDMFFFSQKHQQPDPLIYQNSQSFELLVNPPRFDISLSQKHAHFLHLQRQQLQLQHQQLMLLSSQLNNSNSTLNMNMNANCIDANNFHSSFNNTQFSPQAPNAFENSPFFIPQPPSPVLLSLASVPTSPLQIQQTQSIPTPLQLASQFLTAPPIIQSHSGSFLLSPQPQSRCVPTTQFHSSIPVSTIVKQHQQPQKQQQSQSDTSSQSSEFLCSSEYDDDNADSDDEQVMELMRAENADLLARDGDDGEDEMFIDGGVIDISCEGIVEGENLDKGDESNSDGDDDDDDDDDESSGSSSSSDASSFSGSVELPNFLNTESQCHHDENGVIGDQHEEESDKNSNDKEDEEFEVLSDVNPYSQSIANSSPIKKRKFGRKKVGQVSKLSQTLSPLLDGSNMQQYNEQELFDNSGQRHHLAMNDNDMAKPRKLKIVFSNGCHTNYNNSFTEQHAVFEDDDQNSMSFANQIIAESEKTLYSTILSTSNKRRPGRIPNMRSGSLGGSSTSITRGDTALPSSSEPLEQTPPAEPKRKRGRKPGSVVVGGKVVDVATRRRGIYGTPTATSLMPSFLTPAPYLLSATPQTEKHFYKDSTIAMALQNESIALTCPKSSSGDIESVIPTLPSRHNSNIDATAVYHAANTSVFKDPVPEVAVAADETIAPLLIHVSAAQKATRGQWGLKRGGSTTAVAVAKSTTSAGVMKRGTGRSVGRPRGSGRGGATPSLFGVGRGRGRGRGGGGRGRGGGGRRWLKKKNVDSDSSSGGGGSDSESNRDDGDNYKDDDYGLEKEFRRRETVVVGNADRFGDASVVAAEVCAVVTAGDDVESKKAPVNTLDEAVMTEEQEKRDEMEQKSLVSPKLAPIKKKRGSTAVPTKTALSPREVTPFSSARVSLNTYSKVDVWETNIGGIGVMRRAGDGWFNATHLLKIAGFIEKAKRTKMLERLVSAEVFPGSAVSSGSAGTEAAAGGEKTYEKIQGGYGRYQGTWVPADRALELAEEYGILERVQPLFDCSTSSDKPSKTFTSQNLES</sequence>
<accession>A0AAD5XB18</accession>